<proteinExistence type="predicted"/>
<evidence type="ECO:0000313" key="2">
    <source>
        <dbReference type="Proteomes" id="UP000039021"/>
    </source>
</evidence>
<comment type="caution">
    <text evidence="1">The sequence shown here is derived from an EMBL/GenBank/DDBJ whole genome shotgun (WGS) entry which is preliminary data.</text>
</comment>
<evidence type="ECO:0000313" key="1">
    <source>
        <dbReference type="EMBL" id="COX08682.1"/>
    </source>
</evidence>
<gene>
    <name evidence="1" type="ORF">ERS007739_00650</name>
</gene>
<accession>A0A916PAL4</accession>
<organism evidence="1 2">
    <name type="scientific">Mycobacterium tuberculosis</name>
    <dbReference type="NCBI Taxonomy" id="1773"/>
    <lineage>
        <taxon>Bacteria</taxon>
        <taxon>Bacillati</taxon>
        <taxon>Actinomycetota</taxon>
        <taxon>Actinomycetes</taxon>
        <taxon>Mycobacteriales</taxon>
        <taxon>Mycobacteriaceae</taxon>
        <taxon>Mycobacterium</taxon>
        <taxon>Mycobacterium tuberculosis complex</taxon>
    </lineage>
</organism>
<dbReference type="AlphaFoldDB" id="A0A916PAL4"/>
<reference evidence="2" key="1">
    <citation type="submission" date="2015-03" db="EMBL/GenBank/DDBJ databases">
        <authorList>
            <consortium name="Pathogen Informatics"/>
        </authorList>
    </citation>
    <scope>NUCLEOTIDE SEQUENCE [LARGE SCALE GENOMIC DNA]</scope>
    <source>
        <strain evidence="2">N09902308</strain>
    </source>
</reference>
<sequence length="173" mass="18214">MCGKNITSMPPVRSSNCAEAHGIPFLLTLRFTDARMPPTRTWASLGTSPSRIAGIAVSTWAASKCATPLRGCPETYSPSISRSRASLCLSSHSSSGTLMVNTGSAVPVPSSLLPKRSNCPSASAFLVPSTESTASLCTRKRPLRACPSESNAPALISDSVTFLLHAEMSILFR</sequence>
<dbReference type="Proteomes" id="UP000039021">
    <property type="component" value="Unassembled WGS sequence"/>
</dbReference>
<protein>
    <submittedName>
        <fullName evidence="1">Uncharacterized protein</fullName>
    </submittedName>
</protein>
<name>A0A916PAL4_MYCTX</name>
<dbReference type="EMBL" id="CSBK01000199">
    <property type="protein sequence ID" value="COX08682.1"/>
    <property type="molecule type" value="Genomic_DNA"/>
</dbReference>